<gene>
    <name evidence="2" type="ORF">ACFOW7_12830</name>
</gene>
<name>A0ABV8MTN8_9NEIS</name>
<dbReference type="RefSeq" id="WP_378164828.1">
    <property type="nucleotide sequence ID" value="NZ_JBHSBU010000001.1"/>
</dbReference>
<proteinExistence type="inferred from homology"/>
<dbReference type="SUPFAM" id="SSF82784">
    <property type="entry name" value="OsmC-like"/>
    <property type="match status" value="1"/>
</dbReference>
<comment type="caution">
    <text evidence="2">The sequence shown here is derived from an EMBL/GenBank/DDBJ whole genome shotgun (WGS) entry which is preliminary data.</text>
</comment>
<keyword evidence="3" id="KW-1185">Reference proteome</keyword>
<dbReference type="InterPro" id="IPR003718">
    <property type="entry name" value="OsmC/Ohr_fam"/>
</dbReference>
<dbReference type="InterPro" id="IPR015946">
    <property type="entry name" value="KH_dom-like_a/b"/>
</dbReference>
<dbReference type="Pfam" id="PF02566">
    <property type="entry name" value="OsmC"/>
    <property type="match status" value="1"/>
</dbReference>
<reference evidence="3" key="1">
    <citation type="journal article" date="2019" name="Int. J. Syst. Evol. Microbiol.">
        <title>The Global Catalogue of Microorganisms (GCM) 10K type strain sequencing project: providing services to taxonomists for standard genome sequencing and annotation.</title>
        <authorList>
            <consortium name="The Broad Institute Genomics Platform"/>
            <consortium name="The Broad Institute Genome Sequencing Center for Infectious Disease"/>
            <person name="Wu L."/>
            <person name="Ma J."/>
        </authorList>
    </citation>
    <scope>NUCLEOTIDE SEQUENCE [LARGE SCALE GENOMIC DNA]</scope>
    <source>
        <strain evidence="3">LMG 29894</strain>
    </source>
</reference>
<dbReference type="PANTHER" id="PTHR33797:SF2">
    <property type="entry name" value="ORGANIC HYDROPEROXIDE RESISTANCE PROTEIN-LIKE"/>
    <property type="match status" value="1"/>
</dbReference>
<dbReference type="InterPro" id="IPR036102">
    <property type="entry name" value="OsmC/Ohrsf"/>
</dbReference>
<dbReference type="NCBIfam" id="TIGR03561">
    <property type="entry name" value="organ_hyd_perox"/>
    <property type="match status" value="1"/>
</dbReference>
<dbReference type="Proteomes" id="UP001595791">
    <property type="component" value="Unassembled WGS sequence"/>
</dbReference>
<comment type="similarity">
    <text evidence="1">Belongs to the OsmC/Ohr family.</text>
</comment>
<dbReference type="Gene3D" id="3.30.300.20">
    <property type="match status" value="1"/>
</dbReference>
<dbReference type="PANTHER" id="PTHR33797">
    <property type="entry name" value="ORGANIC HYDROPEROXIDE RESISTANCE PROTEIN-LIKE"/>
    <property type="match status" value="1"/>
</dbReference>
<organism evidence="2 3">
    <name type="scientific">Chitinimonas lacunae</name>
    <dbReference type="NCBI Taxonomy" id="1963018"/>
    <lineage>
        <taxon>Bacteria</taxon>
        <taxon>Pseudomonadati</taxon>
        <taxon>Pseudomonadota</taxon>
        <taxon>Betaproteobacteria</taxon>
        <taxon>Neisseriales</taxon>
        <taxon>Chitinibacteraceae</taxon>
        <taxon>Chitinimonas</taxon>
    </lineage>
</organism>
<evidence type="ECO:0000313" key="2">
    <source>
        <dbReference type="EMBL" id="MFC4160225.1"/>
    </source>
</evidence>
<dbReference type="EMBL" id="JBHSBU010000001">
    <property type="protein sequence ID" value="MFC4160225.1"/>
    <property type="molecule type" value="Genomic_DNA"/>
</dbReference>
<accession>A0ABV8MTN8</accession>
<protein>
    <submittedName>
        <fullName evidence="2">Organic hydroperoxide resistance protein</fullName>
    </submittedName>
</protein>
<evidence type="ECO:0000313" key="3">
    <source>
        <dbReference type="Proteomes" id="UP001595791"/>
    </source>
</evidence>
<evidence type="ECO:0000256" key="1">
    <source>
        <dbReference type="ARBA" id="ARBA00007378"/>
    </source>
</evidence>
<sequence length="141" mass="14602">MTTQVLYTAQATAEGGREGHIRSDDGILDLKLALPKALGGPGGAATNPEQLFAAGYAACFESAIRFVARSRGIAVKQASVTARVGVGPRAAGGFGLTVALTVSLPELERAQAQELAETAHRDICPYSHATRGNIDVELNIA</sequence>
<dbReference type="InterPro" id="IPR019953">
    <property type="entry name" value="OHR"/>
</dbReference>
<dbReference type="Gene3D" id="2.20.25.10">
    <property type="match status" value="1"/>
</dbReference>